<evidence type="ECO:0000256" key="1">
    <source>
        <dbReference type="SAM" id="MobiDB-lite"/>
    </source>
</evidence>
<dbReference type="Proteomes" id="UP001066276">
    <property type="component" value="Chromosome 1_2"/>
</dbReference>
<comment type="caution">
    <text evidence="2">The sequence shown here is derived from an EMBL/GenBank/DDBJ whole genome shotgun (WGS) entry which is preliminary data.</text>
</comment>
<keyword evidence="3" id="KW-1185">Reference proteome</keyword>
<proteinExistence type="predicted"/>
<evidence type="ECO:0000313" key="3">
    <source>
        <dbReference type="Proteomes" id="UP001066276"/>
    </source>
</evidence>
<reference evidence="2" key="1">
    <citation type="journal article" date="2022" name="bioRxiv">
        <title>Sequencing and chromosome-scale assembly of the giantPleurodeles waltlgenome.</title>
        <authorList>
            <person name="Brown T."/>
            <person name="Elewa A."/>
            <person name="Iarovenko S."/>
            <person name="Subramanian E."/>
            <person name="Araus A.J."/>
            <person name="Petzold A."/>
            <person name="Susuki M."/>
            <person name="Suzuki K.-i.T."/>
            <person name="Hayashi T."/>
            <person name="Toyoda A."/>
            <person name="Oliveira C."/>
            <person name="Osipova E."/>
            <person name="Leigh N.D."/>
            <person name="Simon A."/>
            <person name="Yun M.H."/>
        </authorList>
    </citation>
    <scope>NUCLEOTIDE SEQUENCE</scope>
    <source>
        <strain evidence="2">20211129_DDA</strain>
        <tissue evidence="2">Liver</tissue>
    </source>
</reference>
<accession>A0AAV7VX36</accession>
<name>A0AAV7VX36_PLEWA</name>
<sequence length="79" mass="8577">MWCQNAEGPRIGLELPGSVAKDAVQRRRAPEVSMLEEGPTGRPEDRRGSCAGAGLALRVWARRCWKQQLIVPGLGLLGP</sequence>
<feature type="region of interest" description="Disordered" evidence="1">
    <location>
        <begin position="22"/>
        <end position="48"/>
    </location>
</feature>
<protein>
    <submittedName>
        <fullName evidence="2">Uncharacterized protein</fullName>
    </submittedName>
</protein>
<gene>
    <name evidence="2" type="ORF">NDU88_000731</name>
</gene>
<organism evidence="2 3">
    <name type="scientific">Pleurodeles waltl</name>
    <name type="common">Iberian ribbed newt</name>
    <dbReference type="NCBI Taxonomy" id="8319"/>
    <lineage>
        <taxon>Eukaryota</taxon>
        <taxon>Metazoa</taxon>
        <taxon>Chordata</taxon>
        <taxon>Craniata</taxon>
        <taxon>Vertebrata</taxon>
        <taxon>Euteleostomi</taxon>
        <taxon>Amphibia</taxon>
        <taxon>Batrachia</taxon>
        <taxon>Caudata</taxon>
        <taxon>Salamandroidea</taxon>
        <taxon>Salamandridae</taxon>
        <taxon>Pleurodelinae</taxon>
        <taxon>Pleurodeles</taxon>
    </lineage>
</organism>
<dbReference type="AlphaFoldDB" id="A0AAV7VX36"/>
<evidence type="ECO:0000313" key="2">
    <source>
        <dbReference type="EMBL" id="KAJ1205296.1"/>
    </source>
</evidence>
<dbReference type="EMBL" id="JANPWB010000002">
    <property type="protein sequence ID" value="KAJ1205296.1"/>
    <property type="molecule type" value="Genomic_DNA"/>
</dbReference>